<organism evidence="12 13">
    <name type="scientific">Oldenlandia corymbosa var. corymbosa</name>
    <dbReference type="NCBI Taxonomy" id="529605"/>
    <lineage>
        <taxon>Eukaryota</taxon>
        <taxon>Viridiplantae</taxon>
        <taxon>Streptophyta</taxon>
        <taxon>Embryophyta</taxon>
        <taxon>Tracheophyta</taxon>
        <taxon>Spermatophyta</taxon>
        <taxon>Magnoliopsida</taxon>
        <taxon>eudicotyledons</taxon>
        <taxon>Gunneridae</taxon>
        <taxon>Pentapetalae</taxon>
        <taxon>asterids</taxon>
        <taxon>lamiids</taxon>
        <taxon>Gentianales</taxon>
        <taxon>Rubiaceae</taxon>
        <taxon>Rubioideae</taxon>
        <taxon>Spermacoceae</taxon>
        <taxon>Hedyotis-Oldenlandia complex</taxon>
        <taxon>Oldenlandia</taxon>
    </lineage>
</organism>
<feature type="compositionally biased region" description="Acidic residues" evidence="10">
    <location>
        <begin position="4775"/>
        <end position="4786"/>
    </location>
</feature>
<dbReference type="Pfam" id="PF17867">
    <property type="entry name" value="AAA_lid_7"/>
    <property type="match status" value="3"/>
</dbReference>
<dbReference type="SMART" id="SM00382">
    <property type="entry name" value="AAA"/>
    <property type="match status" value="6"/>
</dbReference>
<feature type="domain" description="VWFA" evidence="11">
    <location>
        <begin position="5200"/>
        <end position="5399"/>
    </location>
</feature>
<keyword evidence="6 9" id="KW-0067">ATP-binding</keyword>
<keyword evidence="5 9" id="KW-0547">Nucleotide-binding</keyword>
<keyword evidence="8 9" id="KW-0539">Nucleus</keyword>
<dbReference type="GO" id="GO:0005524">
    <property type="term" value="F:ATP binding"/>
    <property type="evidence" value="ECO:0007669"/>
    <property type="project" value="UniProtKB-KW"/>
</dbReference>
<evidence type="ECO:0000256" key="1">
    <source>
        <dbReference type="ARBA" id="ARBA00004604"/>
    </source>
</evidence>
<evidence type="ECO:0000313" key="13">
    <source>
        <dbReference type="Proteomes" id="UP001161247"/>
    </source>
</evidence>
<evidence type="ECO:0000256" key="5">
    <source>
        <dbReference type="ARBA" id="ARBA00022741"/>
    </source>
</evidence>
<evidence type="ECO:0000259" key="11">
    <source>
        <dbReference type="PROSITE" id="PS50234"/>
    </source>
</evidence>
<feature type="compositionally biased region" description="Acidic residues" evidence="10">
    <location>
        <begin position="4667"/>
        <end position="4681"/>
    </location>
</feature>
<sequence length="5430" mass="616618">MAIDGSFNLHSELERFLSRCPRIAVIPEFEYLVKKGDNVTEEEVVKAVGELFLHPNYTIPLVGCFRPVVVKIVERAVGLLRLVPDLSSNSDDSMVEFDEDKFLREDKDLDNAEVMHVVDVYVRTGKGLSLHEISCLAFCRALELVPFLLRPVLDYFKFAPPPFERIKLTEYSHRELLIVGSRLLKVVRTSYRFLLAEPGVFTTLWNWSSFMDFVQLLANSDLFEGDEVLKRNILDIRWCGIQILSWVMKLHDRAASKFNLGPEEAFLCYLRWLESCQDISLERASWFIDVRAANVEKLGSDMSNVSCSLSELNSEFHDILASNWKISPWTGRNGMPFILTASLKKSFEMVYLAVNQKWPVLLHGPAGSGKTALINMLAQHRSSQVLSIHMDEHIDGKTLLGSYVCTEQPGEFRWQPGSLTQAVLKGYWVIFEDVDKAPPDVQSILLPLLEGASSFSSGFGEAVRVHQDFRLFSTVTSEKIDASLITEGKNFLSGLWRRVMVVAPGHGDLLDIVHARYPELFPLAGSLIETLKRMNQLAGLQFRSAFPACHGRFSLRDLMKWCRRIAGLSLAFTADKLSSMACESIYKEAVDIFAAFSTTAEKRLALMQEIARLWGVPKVETLLPVNKPVIQDLQADLLIGRITLTRINMAVGHSKKRFVEISSSVHALERIACSVKFNEPVLLVGETGAGKTTLVQSLAARVGQKLTVLNLSQQSDVADLLGGFQPNDVQSVLIPLYKEFENLFITTFSSRDNRNFLDRLQIFVTRKDWKMLVSGFEKCVQKVLELQRGGSGKKRKRPLSDKILKQWDSFSSKLRRAHAQVNDSGGMIFSFVEGAFVTALRNGEWILLDEVNLAPPEILQRVIGVLEEEKGSLCLAERGDIEYISRHPDFRIFACMNPATDAGKRELPLSLRGRFTEYFVDDVLDDEDLVLFVKQHLDDAVLIGGLVQKIVRFYKAAKKESEERLQDGANQKPQYSLRSLYRALEYTVKARKKFPFQKALYDGFCMFFLTSLDEHSAKLMQKMISSYLLDGQEPQQPEFEDFLKDLLGGEIPLVENPCSDRYVLTKSIEEHLSNLARAVFVGRYPVLLQGPTSSGKTSLVKYLAANTGHEFVRINNHEHTDLQEYLGSYITNSDGKLVFNEGPLVKAIRNGHWIVLDELNLAPSDVLEALNRLLDDNRELYIPELREVVRAHPNFMLFATQNPPNIYGGRKMLSRAFRNRFVEIHVDEIPRDELITILEKRCEVPPKFAKKMVNVMKELQLRRQSSKVFAGKEGYITPRDLFRWANRYKVLGSSIEDLACDGYYLLAERLREQSERRVVQEVLERNFGCRLVEDEMYKLDVQGAEKITWTQSMSRLYFLVDRCYKLREPVLLVGETGGGKTTVCQLLSANLRSKLHILNCHQYTETSDFIGGFFPIRERSAIISEFKEVCNKLKPKADEFFISSDINHASRTLEKLSDIIKGGRQGQVFHPDVSIEEIYKELKKLHNKWQSIFVWQDGPLIEALRKGDFFLVDEISLADDSVLERLNSVLEPERQLSLAEKGGSDLETITADLNFFILATMNPGGDYGKKELSPALRNRFTEIWVPSVSDLNELKCIGLHKTSSAKPELIVEGMLDFWKGFNRLETGRMLTVRDFLSWISFVNLTEGFLEPEHAFLHGAFLVLLDGLNLGTNLSKVDAAKLRKKCLQQLIAFLVDHQEDASMDSNSCLNYSTVSNLEYYGWSDPDVPAYALGLDDHSMQCDNMFGIHPFYILKGDDTCDERGYEFFAPTTRRNALRVLRAMQLAKPVLLEGSPGVGKTSLIVAIGKFSGHKVVRINLSEQTDIMDLLGSDLPVESDEGLQFAWSDGILLQALKSGSWVLLDELNLAPQSVLEGLNSILDHRAEVFIPELGRTFKCPESFRIFACQNPSHQGGGRKGLPKSFLNRFTKVYVDELSEDDYMSICRSLYPSISHLILEKLILFNKRLHDETMLYHNFAQDGSPWEFNLRDVVRSCEMIQGAHEKSKADCFLNTVYVQRMRTPADRLEVMKLYEQVFGLKPYINPSPRIQINPEYLVIGNASIKRNPYQAGSFSCNQLQIMPGLLNSLEAVANCLRHQWLCILVGSPSSGKTSSVRLLAQLTGNVLHEVNISPSTDTSELLGCFEQHNAFRSFRLVTGQVEQYLNEYFSQQLESSVDGFMNKKDILSKWLGFLSSIDIESTKSSAFTNVEGWRTKCIESVPLLIEIIEILRFNHEKNLSSVSWSIRDLDRNLMTVKKFQESLSRGQYSAKFEWIAGVLIKAIENGEWIILENANLCNPTVLDRINSLVEHSGSITINECGKVDGQPLVLHPHPQFRMFLTVNPSFGEVSRAMRNRGVEVYLMHHSWLPGEKCDGKFEETELRDAMKFVVLSGIPFGRLVDMMAKAHVYAKNEGVKLGARITFLDLAHWVQLFKQLITSGNQLIWSLHISWEHTYFSSLGEDKGRGVVAQAINSYLSADEVSRIDKFQDSLISLPGGWPTPLSTRDMALYSRETCVRQNCMYLKFLGIQCASYACSKENDPAACGSPTTDIMNVRQLYQKIFPTAASRDMVASYGVQEQFNLDLVNKMLFAAANWTIEQAVECDIELYLCWFSWFGSLIKPFCPFFSSYVDMLKEEMKHPVWAQVSLCRGRLLSHHSIHLDAFPIPILSMDLVGLSAYNVELKSDAEHLRNSIKLVGLVRRSYQQWRLEKLHVYGGETKQFELPLKALLAVEVAVLKLLVESPDFDVLFRLYDSLLENHRQLWSGVLSSHSELILVSWWSLLKSISRIRDFCPENVDRFLEVRKSMDHVYSHPLTSRKSLLWIHGGHPFMPSSCDFYQKQRQLIDLCEMVWPSRMQFLEYSDGDVPVELVLSSNSKLRLSAMQCISMSACFGDKPEEDDSWIIQQLEELYQKLRLEFERAKLAMHDSSGCKQTVWVGDSSVCCSFPPDLLCRMSGFHSWQDESPIRDNTSFSKDMILLHELCRICLFDDVKAQHLVLSNLTGAMESALKFALDFSSRPPMDLVPHQKILWAVDSWSSTPAVSSKLASYVLEMWFRWHRFLWAQCPVPSDDLHRHYADGVLLPHRLFRSIQTETVDQMLQNSCSIGDFSLQSLKFRVASRDLWGGGPRMDNIKMFLLSAARSLFQKIIFSHRKSFSADTYDLIKSVFRSSLENPITRDDIKVLVSAIASSNHDDFTSLLDQLIQPVLTGLYIDCGPENLVFTIGSVWLRIGCLRYHLLTLGNDLDPAVKYSMKYSQLMERIALIELEISVRKECNLLAGCFQLSEADDDRTKLLSELRAQQLKKQRQIVFRADSGNYKKLKHELDVFREHVTAFIGWINYVDSMSVEQMIELVRNWQEMAKSFMSRLLTKYSAYVDVIEPVLVAIYEIKLGLSLVLSSAMDKKVLKRLELRNGMDSVLSSVYSFMMFPRKCSSGEVYVQIENDLCTFSSSQVQWPCYIETLDLELLKRLITFAREPHLRVFHKNILQRLVHSIAEVCLFDNASFNLLSKIFDEFANSWMRMKLKVKQKKDDDARQFKFRPRALRIENIIDLDISTLGSFVSGESFLEWKEFVTGEELKEDIKKDELNESLGEEDWNATEDSILNDIVNIHNQIFGSLDLVKNLGVIGVSDDDILYSFIDSYTLGVQMIEHLEGTLMPDIDANLMPEHMLRVCLEHESQFTTHKPGHVYNFYKDSNAPVLAKMVEPISKLKQRVLELLEEWDDHPAIRKLLDAVDMVLAIPFKTPLAKVLSGLQFLLNRVWALQETVAKFPLGDHLDPIVAFVLLLQKLEFESGLALLDEVQVQFDVNAARLWFPLFSVLLHRDSANANEYTENTIQGLDEFIRMSNIGEYKRRLQLLIAFYGQIRSGLHRGSYTSQSQEETLKLLYNTIGFYIQFLPKILEHIETNRRSIEKELKDLRKLYRWEQNVDRVSIENSRRARKKLRITVEKYTDLLKQPVATFLAQEVTRNSVSQSMQNPLDLADSFESDRKLLQLIYHQTTVRDELSLKRMNLAAQSWHLIDQLGVNSADVTFKDVEGEVMRFIKDGVPPKFMLNEGMKIWDTVGRVCKTVIDCCDIWGDEHKPSQKRRVFTDLLKLLESCGLSKHKSIPEELGTSKSRFWLLQPSYDLEHLLPLVSACSGDMQMAGSNLKSSSSESLDSEWRNANSFYFKGIASVQVMQQICLHFNKDFTLQQVRRSSSFVEHLIEILQDQRAAAYGFAYQLKCLRDCVWPLANFFSDTCPGPVGVHWSFTQNQYATFRCMWDQKHLLDNLSTMMRQVHLLLQKIENSHLHSCPSIKANVMQILNFVENFGPRVQTFKDLLDLHLLGKNRVILDVGAMLPPQGVTKKMEQLVNDIFDLIKILENNLSSLSRQSQGAEVVTFVILGHFTDLFKKATTVMSRYHNEVRNQSQNVAKDASLYEVDFHDALKEIYKTILAAFRGMFLDKNKPTVDKESFGHIGEWKSFFEFDTQSLKLEIIRSGLMKLITVSVELLNRCMTTNPKLCSVVWSHLRRVYSVLNMILAFGDNLLQDFLVMHRMVSAVAHALAEVLSSLFAKGFGIPEDQINDSETIQDASGTGMGEGKGLNDVSDQIENEDQLLGTSEKPNKEEDSLSSAPSKNEKGIEMEHDIDAADCHSVSEESEDENDDSGGDEQVERAMGKTGASGEIAKEKPFDSNDDENPSDMDETDESGQVLKDKKILEKELRAKNDSASVAEAEDVPEEFDQQDEGNEDGAGRDEMEDATLDEKEDSVSDLGGLNLNEPPQGFVEEDTNVDDANGTEPIESQENEDLDESADIQKCEEGTDDGMDESAEEDGKDNLAENSKLTNQEDHREKDGERDPMEHDQAEETSQLNSSYPVEYDRPTFEPSNPLESDHGAVDLGDVAPGTKWSNSSNLHEDFAPSRGLPDFSPAEFPVTGTSSGGKLGNNRFEAPIPPQETSNQKMKPNPFRSIGDALDGWKERVKVSTDLDDKDPGGDDINDETENEYGYTAEFEKGTAQALGPATDDQIGKNIKERDLDSADGTQEIEDHAIDMELDQNQSSDPTHISGSILNRSNAMESLPENLELGEQRGTEEQMKTLSNYDDYTKLSESLVSVSRSYLSDHMNEFIKLSLRDELGKATKLEDMPSDVRDDATDRWRNTELRTTGLSQELAEQLRLVMEPTLASKLQGDYKTGKRINMKKVIPYIASHYRKDKIWLRRTRPNKRDYQVVIAVDDSRSMEESQCGNVAIDALVTVCRAMSQLEVGKLAVASFGKKGNIKLLHDFDQPFTGEAGIKMISSLTFKQENTVVDEPMVDLLKYLNDMLDAAVVNARLPSGHNPLQQLVLIIADGRFHEKETLKRYVRDTLGKKRMVAYLIVDSPNESIMDVEEATFQGGVVRMSKYLDSFPFPYYVVLKNIEALPRTLAELLRQKNSRIFQIADPAGGGGIRGIIIIHLKQN</sequence>
<evidence type="ECO:0000256" key="4">
    <source>
        <dbReference type="ARBA" id="ARBA00017143"/>
    </source>
</evidence>
<dbReference type="InterPro" id="IPR041190">
    <property type="entry name" value="Midasin_AAA_lid_5"/>
</dbReference>
<dbReference type="PROSITE" id="PS50234">
    <property type="entry name" value="VWFA"/>
    <property type="match status" value="1"/>
</dbReference>
<feature type="compositionally biased region" description="Basic and acidic residues" evidence="10">
    <location>
        <begin position="4686"/>
        <end position="4700"/>
    </location>
</feature>
<dbReference type="GO" id="GO:0005730">
    <property type="term" value="C:nucleolus"/>
    <property type="evidence" value="ECO:0007669"/>
    <property type="project" value="UniProtKB-SubCell"/>
</dbReference>
<evidence type="ECO:0000256" key="9">
    <source>
        <dbReference type="PIRNR" id="PIRNR010340"/>
    </source>
</evidence>
<dbReference type="PANTHER" id="PTHR48103">
    <property type="entry name" value="MIDASIN-RELATED"/>
    <property type="match status" value="1"/>
</dbReference>
<dbReference type="PIRSF" id="PIRSF010340">
    <property type="entry name" value="Midasin"/>
    <property type="match status" value="1"/>
</dbReference>
<dbReference type="SUPFAM" id="SSF52540">
    <property type="entry name" value="P-loop containing nucleoside triphosphate hydrolases"/>
    <property type="match status" value="6"/>
</dbReference>
<dbReference type="CDD" id="cd00009">
    <property type="entry name" value="AAA"/>
    <property type="match status" value="2"/>
</dbReference>
<proteinExistence type="inferred from homology"/>
<dbReference type="FunFam" id="3.40.50.300:FF:000582">
    <property type="entry name" value="Midasin"/>
    <property type="match status" value="1"/>
</dbReference>
<dbReference type="InterPro" id="IPR003593">
    <property type="entry name" value="AAA+_ATPase"/>
</dbReference>
<feature type="compositionally biased region" description="Acidic residues" evidence="10">
    <location>
        <begin position="4707"/>
        <end position="4723"/>
    </location>
</feature>
<evidence type="ECO:0000256" key="7">
    <source>
        <dbReference type="ARBA" id="ARBA00023186"/>
    </source>
</evidence>
<dbReference type="InterPro" id="IPR002035">
    <property type="entry name" value="VWF_A"/>
</dbReference>
<feature type="region of interest" description="Disordered" evidence="10">
    <location>
        <begin position="4589"/>
        <end position="4614"/>
    </location>
</feature>
<comment type="subcellular location">
    <subcellularLocation>
        <location evidence="1">Nucleus</location>
        <location evidence="1">Nucleolus</location>
    </subcellularLocation>
    <subcellularLocation>
        <location evidence="2">Nucleus</location>
        <location evidence="2">Nucleoplasm</location>
    </subcellularLocation>
</comment>
<comment type="function">
    <text evidence="9">Nuclear chaperone required for maturation and nuclear export of pre-60S ribosome subunits.</text>
</comment>
<dbReference type="InterPro" id="IPR011704">
    <property type="entry name" value="ATPase_dyneun-rel_AAA"/>
</dbReference>
<feature type="compositionally biased region" description="Acidic residues" evidence="10">
    <location>
        <begin position="4730"/>
        <end position="4740"/>
    </location>
</feature>
<dbReference type="InterPro" id="IPR012099">
    <property type="entry name" value="Midasin"/>
</dbReference>
<dbReference type="FunFam" id="3.40.50.410:FF:000114">
    <property type="entry name" value="Midasin"/>
    <property type="match status" value="1"/>
</dbReference>
<dbReference type="InterPro" id="IPR027417">
    <property type="entry name" value="P-loop_NTPase"/>
</dbReference>
<dbReference type="EMBL" id="OX459124">
    <property type="protein sequence ID" value="CAI9114384.1"/>
    <property type="molecule type" value="Genomic_DNA"/>
</dbReference>
<protein>
    <recommendedName>
        <fullName evidence="4 9">Midasin</fullName>
    </recommendedName>
</protein>
<dbReference type="GO" id="GO:0005654">
    <property type="term" value="C:nucleoplasm"/>
    <property type="evidence" value="ECO:0007669"/>
    <property type="project" value="UniProtKB-SubCell"/>
</dbReference>
<dbReference type="GO" id="GO:0000027">
    <property type="term" value="P:ribosomal large subunit assembly"/>
    <property type="evidence" value="ECO:0007669"/>
    <property type="project" value="InterPro"/>
</dbReference>
<feature type="compositionally biased region" description="Acidic residues" evidence="10">
    <location>
        <begin position="4794"/>
        <end position="4807"/>
    </location>
</feature>
<evidence type="ECO:0000313" key="12">
    <source>
        <dbReference type="EMBL" id="CAI9114384.1"/>
    </source>
</evidence>
<dbReference type="GO" id="GO:0016887">
    <property type="term" value="F:ATP hydrolysis activity"/>
    <property type="evidence" value="ECO:0007669"/>
    <property type="project" value="InterPro"/>
</dbReference>
<dbReference type="Pfam" id="PF17865">
    <property type="entry name" value="AAA_lid_5"/>
    <property type="match status" value="1"/>
</dbReference>
<keyword evidence="7 9" id="KW-0143">Chaperone</keyword>
<feature type="region of interest" description="Disordered" evidence="10">
    <location>
        <begin position="4627"/>
        <end position="4974"/>
    </location>
</feature>
<gene>
    <name evidence="12" type="ORF">OLC1_LOCUS21160</name>
</gene>
<dbReference type="PROSITE" id="PS00675">
    <property type="entry name" value="SIGMA54_INTERACT_1"/>
    <property type="match status" value="1"/>
</dbReference>
<dbReference type="Gene3D" id="3.40.50.300">
    <property type="entry name" value="P-loop containing nucleotide triphosphate hydrolases"/>
    <property type="match status" value="7"/>
</dbReference>
<evidence type="ECO:0000256" key="2">
    <source>
        <dbReference type="ARBA" id="ARBA00004642"/>
    </source>
</evidence>
<comment type="similarity">
    <text evidence="3 9">Belongs to the midasin family.</text>
</comment>
<reference evidence="12" key="1">
    <citation type="submission" date="2023-03" db="EMBL/GenBank/DDBJ databases">
        <authorList>
            <person name="Julca I."/>
        </authorList>
    </citation>
    <scope>NUCLEOTIDE SEQUENCE</scope>
</reference>
<dbReference type="GO" id="GO:0000055">
    <property type="term" value="P:ribosomal large subunit export from nucleus"/>
    <property type="evidence" value="ECO:0007669"/>
    <property type="project" value="TreeGrafter"/>
</dbReference>
<evidence type="ECO:0000256" key="6">
    <source>
        <dbReference type="ARBA" id="ARBA00022840"/>
    </source>
</evidence>
<feature type="compositionally biased region" description="Acidic residues" evidence="10">
    <location>
        <begin position="4631"/>
        <end position="4644"/>
    </location>
</feature>
<feature type="compositionally biased region" description="Basic and acidic residues" evidence="10">
    <location>
        <begin position="4948"/>
        <end position="4966"/>
    </location>
</feature>
<keyword evidence="13" id="KW-1185">Reference proteome</keyword>
<dbReference type="InterPro" id="IPR040848">
    <property type="entry name" value="AAA_lid_7"/>
</dbReference>
<dbReference type="InterPro" id="IPR025662">
    <property type="entry name" value="Sigma_54_int_dom_ATP-bd_1"/>
</dbReference>
<feature type="compositionally biased region" description="Basic and acidic residues" evidence="10">
    <location>
        <begin position="4819"/>
        <end position="4838"/>
    </location>
</feature>
<dbReference type="Pfam" id="PF07728">
    <property type="entry name" value="AAA_5"/>
    <property type="match status" value="7"/>
</dbReference>
<accession>A0AAV1E2G1</accession>
<dbReference type="FunFam" id="3.40.50.300:FF:000142">
    <property type="entry name" value="Midasin"/>
    <property type="match status" value="1"/>
</dbReference>
<dbReference type="FunFam" id="3.40.50.300:FF:001861">
    <property type="entry name" value="Midasin"/>
    <property type="match status" value="1"/>
</dbReference>
<dbReference type="GO" id="GO:0030687">
    <property type="term" value="C:preribosome, large subunit precursor"/>
    <property type="evidence" value="ECO:0007669"/>
    <property type="project" value="TreeGrafter"/>
</dbReference>
<dbReference type="FunFam" id="3.40.50.300:FF:001384">
    <property type="entry name" value="Midasin"/>
    <property type="match status" value="1"/>
</dbReference>
<evidence type="ECO:0000256" key="3">
    <source>
        <dbReference type="ARBA" id="ARBA00007188"/>
    </source>
</evidence>
<evidence type="ECO:0000256" key="8">
    <source>
        <dbReference type="ARBA" id="ARBA00023242"/>
    </source>
</evidence>
<name>A0AAV1E2G1_OLDCO</name>
<dbReference type="InterPro" id="IPR036465">
    <property type="entry name" value="vWFA_dom_sf"/>
</dbReference>
<dbReference type="PANTHER" id="PTHR48103:SF2">
    <property type="entry name" value="MIDASIN"/>
    <property type="match status" value="1"/>
</dbReference>
<dbReference type="Proteomes" id="UP001161247">
    <property type="component" value="Chromosome 7"/>
</dbReference>
<dbReference type="SUPFAM" id="SSF53300">
    <property type="entry name" value="vWA-like"/>
    <property type="match status" value="1"/>
</dbReference>
<evidence type="ECO:0000256" key="10">
    <source>
        <dbReference type="SAM" id="MobiDB-lite"/>
    </source>
</evidence>